<protein>
    <submittedName>
        <fullName evidence="3">Uncharacterized protein</fullName>
    </submittedName>
</protein>
<proteinExistence type="predicted"/>
<feature type="signal peptide" evidence="2">
    <location>
        <begin position="1"/>
        <end position="19"/>
    </location>
</feature>
<dbReference type="EMBL" id="JBAHYK010000309">
    <property type="protein sequence ID" value="KAL0575387.1"/>
    <property type="molecule type" value="Genomic_DNA"/>
</dbReference>
<dbReference type="PANTHER" id="PTHR35043:SF7">
    <property type="entry name" value="TRANSCRIPTION FACTOR DOMAIN-CONTAINING PROTEIN"/>
    <property type="match status" value="1"/>
</dbReference>
<organism evidence="3 4">
    <name type="scientific">Marasmius crinis-equi</name>
    <dbReference type="NCBI Taxonomy" id="585013"/>
    <lineage>
        <taxon>Eukaryota</taxon>
        <taxon>Fungi</taxon>
        <taxon>Dikarya</taxon>
        <taxon>Basidiomycota</taxon>
        <taxon>Agaricomycotina</taxon>
        <taxon>Agaricomycetes</taxon>
        <taxon>Agaricomycetidae</taxon>
        <taxon>Agaricales</taxon>
        <taxon>Marasmiineae</taxon>
        <taxon>Marasmiaceae</taxon>
        <taxon>Marasmius</taxon>
    </lineage>
</organism>
<evidence type="ECO:0000256" key="2">
    <source>
        <dbReference type="SAM" id="SignalP"/>
    </source>
</evidence>
<feature type="transmembrane region" description="Helical" evidence="1">
    <location>
        <begin position="282"/>
        <end position="301"/>
    </location>
</feature>
<reference evidence="3 4" key="1">
    <citation type="submission" date="2024-02" db="EMBL/GenBank/DDBJ databases">
        <title>A draft genome for the cacao thread blight pathogen Marasmius crinis-equi.</title>
        <authorList>
            <person name="Cohen S.P."/>
            <person name="Baruah I.K."/>
            <person name="Amoako-Attah I."/>
            <person name="Bukari Y."/>
            <person name="Meinhardt L.W."/>
            <person name="Bailey B.A."/>
        </authorList>
    </citation>
    <scope>NUCLEOTIDE SEQUENCE [LARGE SCALE GENOMIC DNA]</scope>
    <source>
        <strain evidence="3 4">GH-76</strain>
    </source>
</reference>
<dbReference type="Proteomes" id="UP001465976">
    <property type="component" value="Unassembled WGS sequence"/>
</dbReference>
<name>A0ABR3FJB7_9AGAR</name>
<keyword evidence="4" id="KW-1185">Reference proteome</keyword>
<keyword evidence="1" id="KW-0812">Transmembrane</keyword>
<keyword evidence="1" id="KW-0472">Membrane</keyword>
<evidence type="ECO:0000313" key="3">
    <source>
        <dbReference type="EMBL" id="KAL0575387.1"/>
    </source>
</evidence>
<feature type="transmembrane region" description="Helical" evidence="1">
    <location>
        <begin position="229"/>
        <end position="249"/>
    </location>
</feature>
<feature type="transmembrane region" description="Helical" evidence="1">
    <location>
        <begin position="167"/>
        <end position="186"/>
    </location>
</feature>
<gene>
    <name evidence="3" type="ORF">V5O48_006580</name>
</gene>
<keyword evidence="2" id="KW-0732">Signal</keyword>
<feature type="chain" id="PRO_5047327514" evidence="2">
    <location>
        <begin position="20"/>
        <end position="397"/>
    </location>
</feature>
<dbReference type="PANTHER" id="PTHR35043">
    <property type="entry name" value="TRANSCRIPTION FACTOR DOMAIN-CONTAINING PROTEIN"/>
    <property type="match status" value="1"/>
</dbReference>
<evidence type="ECO:0000256" key="1">
    <source>
        <dbReference type="SAM" id="Phobius"/>
    </source>
</evidence>
<evidence type="ECO:0000313" key="4">
    <source>
        <dbReference type="Proteomes" id="UP001465976"/>
    </source>
</evidence>
<comment type="caution">
    <text evidence="3">The sequence shown here is derived from an EMBL/GenBank/DDBJ whole genome shotgun (WGS) entry which is preliminary data.</text>
</comment>
<accession>A0ABR3FJB7</accession>
<feature type="transmembrane region" description="Helical" evidence="1">
    <location>
        <begin position="356"/>
        <end position="380"/>
    </location>
</feature>
<feature type="transmembrane region" description="Helical" evidence="1">
    <location>
        <begin position="313"/>
        <end position="335"/>
    </location>
</feature>
<keyword evidence="1" id="KW-1133">Transmembrane helix</keyword>
<sequence>MALILPELIFLWALREWFAARATATKYARYGWGSMSHGFFINMGGLALGDDDGRFLCYLWDSDVISEDNSYTRRQLEIVETWWEEGYGRREPPVLRKSTTAQGSNGGGYSCLLEYLLAERRIALTKEDIQDRSRADSWSKAILILQTVLFILQCMRHVLNGISLAEVEVLTIALVTLNFGTFFLWWSKPQGVRYPEVINVSIFPTRPITAPAQQSSVFKVIWQWFSHDFLATQGLFGFWIFVPLAYPFLSLLMRTMNLVFDADDYQAGHLYSSKLKTSPPRLYFSVYTSAVLFGGLHLISWSFVFPTMVERDLWRTCAVVITISPIAVAYAWHFTQYRAGCSSHPSSLRAAVWKTVLQAVLLLAPALYVVAKVILIAIALSALRPYPSDVHDQIQDL</sequence>